<comment type="subcellular location">
    <subcellularLocation>
        <location evidence="1">Periplasm</location>
    </subcellularLocation>
</comment>
<evidence type="ECO:0000259" key="4">
    <source>
        <dbReference type="Pfam" id="PF09084"/>
    </source>
</evidence>
<protein>
    <recommendedName>
        <fullName evidence="4">SsuA/THI5-like domain-containing protein</fullName>
    </recommendedName>
</protein>
<proteinExistence type="inferred from homology"/>
<dbReference type="Proteomes" id="UP000244928">
    <property type="component" value="Chromosome"/>
</dbReference>
<accession>A0A2S1R3X0</accession>
<dbReference type="EMBL" id="CP015449">
    <property type="protein sequence ID" value="AWH90989.1"/>
    <property type="molecule type" value="Genomic_DNA"/>
</dbReference>
<keyword evidence="6" id="KW-1185">Reference proteome</keyword>
<sequence>MPSFVPMYLAQQLGYTQDAGIELDTVAMERGAGPIIAALSNGSVDVAVQSPAVLAAANESGADLRFFCGSAQLITSVILTKPDSGIQEATADDWQSAVRSWKGKTLGIPTLEGAVTYTVRSLIEEAGLAPDDVELVAVGVGEGAFQTLQSDEIDLLFSFPFFTEQWTERSTVVFDWAEDAPEEMSEVMQTGWMSTKGWLDSNPETASNFCDAMTRGVEGVLTESDATREILSDRYSLSGAPIEAAMSEDGPMASQSTELDCATTNRALTAAKEAGLLQREHTCEDVVWDQKL</sequence>
<name>A0A2S1R3X0_9ACTN</name>
<dbReference type="GO" id="GO:0042597">
    <property type="term" value="C:periplasmic space"/>
    <property type="evidence" value="ECO:0007669"/>
    <property type="project" value="UniProtKB-SubCell"/>
</dbReference>
<dbReference type="Gene3D" id="3.40.190.10">
    <property type="entry name" value="Periplasmic binding protein-like II"/>
    <property type="match status" value="2"/>
</dbReference>
<dbReference type="AlphaFoldDB" id="A0A2S1R3X0"/>
<evidence type="ECO:0000313" key="6">
    <source>
        <dbReference type="Proteomes" id="UP000244928"/>
    </source>
</evidence>
<feature type="domain" description="SsuA/THI5-like" evidence="4">
    <location>
        <begin position="2"/>
        <end position="221"/>
    </location>
</feature>
<comment type="similarity">
    <text evidence="2">Belongs to the bacterial solute-binding protein SsuA/TauA family.</text>
</comment>
<dbReference type="InterPro" id="IPR015168">
    <property type="entry name" value="SsuA/THI5"/>
</dbReference>
<evidence type="ECO:0000313" key="5">
    <source>
        <dbReference type="EMBL" id="AWH90989.1"/>
    </source>
</evidence>
<keyword evidence="3" id="KW-0732">Signal</keyword>
<dbReference type="PANTHER" id="PTHR30024">
    <property type="entry name" value="ALIPHATIC SULFONATES-BINDING PROTEIN-RELATED"/>
    <property type="match status" value="1"/>
</dbReference>
<evidence type="ECO:0000256" key="1">
    <source>
        <dbReference type="ARBA" id="ARBA00004418"/>
    </source>
</evidence>
<organism evidence="5 6">
    <name type="scientific">Dietzia lutea</name>
    <dbReference type="NCBI Taxonomy" id="546160"/>
    <lineage>
        <taxon>Bacteria</taxon>
        <taxon>Bacillati</taxon>
        <taxon>Actinomycetota</taxon>
        <taxon>Actinomycetes</taxon>
        <taxon>Mycobacteriales</taxon>
        <taxon>Dietziaceae</taxon>
        <taxon>Dietzia</taxon>
    </lineage>
</organism>
<evidence type="ECO:0000256" key="2">
    <source>
        <dbReference type="ARBA" id="ARBA00010742"/>
    </source>
</evidence>
<gene>
    <name evidence="5" type="ORF">A6035_00985</name>
</gene>
<dbReference type="PANTHER" id="PTHR30024:SF47">
    <property type="entry name" value="TAURINE-BINDING PERIPLASMIC PROTEIN"/>
    <property type="match status" value="1"/>
</dbReference>
<dbReference type="SUPFAM" id="SSF53850">
    <property type="entry name" value="Periplasmic binding protein-like II"/>
    <property type="match status" value="1"/>
</dbReference>
<evidence type="ECO:0000256" key="3">
    <source>
        <dbReference type="ARBA" id="ARBA00022729"/>
    </source>
</evidence>
<dbReference type="Pfam" id="PF09084">
    <property type="entry name" value="NMT1"/>
    <property type="match status" value="1"/>
</dbReference>
<dbReference type="KEGG" id="dlu:A6035_00985"/>
<reference evidence="5 6" key="1">
    <citation type="submission" date="2016-04" db="EMBL/GenBank/DDBJ databases">
        <title>Complete genome sequence of Dietzia lutea YIM 80766T, a strain isolated from desert soil in Egypt.</title>
        <authorList>
            <person name="Zhao J."/>
            <person name="Hu B."/>
            <person name="Geng S."/>
            <person name="Nie Y."/>
            <person name="Tang Y."/>
        </authorList>
    </citation>
    <scope>NUCLEOTIDE SEQUENCE [LARGE SCALE GENOMIC DNA]</scope>
    <source>
        <strain evidence="5 6">YIM 80766</strain>
    </source>
</reference>